<dbReference type="PANTHER" id="PTHR37464">
    <property type="entry name" value="BLL2463 PROTEIN"/>
    <property type="match status" value="1"/>
</dbReference>
<keyword evidence="1" id="KW-0472">Membrane</keyword>
<dbReference type="AlphaFoldDB" id="A0A8X8FK32"/>
<feature type="transmembrane region" description="Helical" evidence="1">
    <location>
        <begin position="55"/>
        <end position="73"/>
    </location>
</feature>
<dbReference type="Pfam" id="PF07584">
    <property type="entry name" value="BatA"/>
    <property type="match status" value="1"/>
</dbReference>
<proteinExistence type="predicted"/>
<reference evidence="3 4" key="1">
    <citation type="submission" date="2020-08" db="EMBL/GenBank/DDBJ databases">
        <title>A Genomic Blueprint of the Chicken Gut Microbiome.</title>
        <authorList>
            <person name="Gilroy R."/>
            <person name="Ravi A."/>
            <person name="Getino M."/>
            <person name="Pursley I."/>
            <person name="Horton D.L."/>
            <person name="Alikhan N.-F."/>
            <person name="Baker D."/>
            <person name="Gharbi K."/>
            <person name="Hall N."/>
            <person name="Watson M."/>
            <person name="Adriaenssens E.M."/>
            <person name="Foster-Nyarko E."/>
            <person name="Jarju S."/>
            <person name="Secka A."/>
            <person name="Antonio M."/>
            <person name="Oren A."/>
            <person name="Chaudhuri R."/>
            <person name="La Ragione R.M."/>
            <person name="Hildebrand F."/>
            <person name="Pallen M.J."/>
        </authorList>
    </citation>
    <scope>NUCLEOTIDE SEQUENCE [LARGE SCALE GENOMIC DNA]</scope>
    <source>
        <strain evidence="3 4">Sa5BUN4</strain>
    </source>
</reference>
<evidence type="ECO:0000313" key="3">
    <source>
        <dbReference type="EMBL" id="MBD7953278.1"/>
    </source>
</evidence>
<keyword evidence="1" id="KW-0812">Transmembrane</keyword>
<accession>A0A8X8FK32</accession>
<dbReference type="InterPro" id="IPR024163">
    <property type="entry name" value="Aerotolerance_reg_N"/>
</dbReference>
<name>A0A8X8FK32_9GAMM</name>
<evidence type="ECO:0000259" key="2">
    <source>
        <dbReference type="Pfam" id="PF07584"/>
    </source>
</evidence>
<dbReference type="RefSeq" id="WP_191769281.1">
    <property type="nucleotide sequence ID" value="NZ_JACSQS010000002.1"/>
</dbReference>
<protein>
    <submittedName>
        <fullName evidence="3">BatA domain-containing protein</fullName>
    </submittedName>
</protein>
<organism evidence="3 4">
    <name type="scientific">Stenotrophomonas lacuserhaii</name>
    <dbReference type="NCBI Taxonomy" id="2760084"/>
    <lineage>
        <taxon>Bacteria</taxon>
        <taxon>Pseudomonadati</taxon>
        <taxon>Pseudomonadota</taxon>
        <taxon>Gammaproteobacteria</taxon>
        <taxon>Lysobacterales</taxon>
        <taxon>Lysobacteraceae</taxon>
        <taxon>Stenotrophomonas</taxon>
    </lineage>
</organism>
<comment type="caution">
    <text evidence="3">The sequence shown here is derived from an EMBL/GenBank/DDBJ whole genome shotgun (WGS) entry which is preliminary data.</text>
</comment>
<dbReference type="InterPro" id="IPR011933">
    <property type="entry name" value="Double_TM_dom"/>
</dbReference>
<sequence length="380" mass="40613">MSLLFPLGLLALATLLVPLLIHLARRQHEVPLDFAALRWLQARVRPRSRVRIDEWLLLALRLLLLATLALLLAQPVLQGGTADVRPVTVVAPGLDGAMLRGADNEGDWRWLAPGFPPLQQLPAASTVAFASLLRELDQSLPAGTPLVVHLPDPLPGLDGERIRLSRTVQWRSQPLPVAAAGTVPEAPRLHVGGKGDPAALRVLDALQRAWTGSPLSVATDAVPADGRIGVWLAAAPLPPTWQAWLAEGGSVLRVAAPQPGGADAGTAASPWWPVLRDAQGALLLEQRRVGRGRLLRFPAALSTAAFPTIADDDFPRRLRDVLTPPPVPTLGVAADQSPLTGAAAPLPRPHDLAPWLLLAIVLLFALERWLATSARRRSTP</sequence>
<keyword evidence="4" id="KW-1185">Reference proteome</keyword>
<keyword evidence="1" id="KW-1133">Transmembrane helix</keyword>
<feature type="transmembrane region" description="Helical" evidence="1">
    <location>
        <begin position="352"/>
        <end position="371"/>
    </location>
</feature>
<dbReference type="EMBL" id="JACSQS010000002">
    <property type="protein sequence ID" value="MBD7953278.1"/>
    <property type="molecule type" value="Genomic_DNA"/>
</dbReference>
<dbReference type="Proteomes" id="UP000636938">
    <property type="component" value="Unassembled WGS sequence"/>
</dbReference>
<evidence type="ECO:0000313" key="4">
    <source>
        <dbReference type="Proteomes" id="UP000636938"/>
    </source>
</evidence>
<evidence type="ECO:0000256" key="1">
    <source>
        <dbReference type="SAM" id="Phobius"/>
    </source>
</evidence>
<gene>
    <name evidence="3" type="ORF">H9654_03570</name>
</gene>
<dbReference type="NCBIfam" id="TIGR02226">
    <property type="entry name" value="two_anch"/>
    <property type="match status" value="1"/>
</dbReference>
<feature type="domain" description="Aerotolerance regulator N-terminal" evidence="2">
    <location>
        <begin position="1"/>
        <end position="75"/>
    </location>
</feature>
<dbReference type="PANTHER" id="PTHR37464:SF1">
    <property type="entry name" value="BLL2463 PROTEIN"/>
    <property type="match status" value="1"/>
</dbReference>